<protein>
    <submittedName>
        <fullName evidence="2">Uncharacterized protein</fullName>
    </submittedName>
</protein>
<proteinExistence type="predicted"/>
<dbReference type="SUPFAM" id="SSF89550">
    <property type="entry name" value="PHP domain-like"/>
    <property type="match status" value="1"/>
</dbReference>
<sequence>MLRRFADFWIKITQYDEALPFVERLCKLGYTAACVETEMQGVEWQALTQKASEVNLALVRKKVVEAKRRMDVLEACRKKPPKSILTVRPLSREAFMTACRDERVDTVYVDVHNVEIDRHVIQVLKNFLEITLDDFLRYMMDKEMFKRLVTTLQVIKKKRIRCIISSGASNPLMLRSPRQLASIPEIIETQTENSLDMVSKNPFTILTGGGYLD</sequence>
<dbReference type="GO" id="GO:0008033">
    <property type="term" value="P:tRNA processing"/>
    <property type="evidence" value="ECO:0007669"/>
    <property type="project" value="UniProtKB-KW"/>
</dbReference>
<organism evidence="2 3">
    <name type="scientific">Caldiarchaeum subterraneum</name>
    <dbReference type="NCBI Taxonomy" id="311458"/>
    <lineage>
        <taxon>Archaea</taxon>
        <taxon>Nitrososphaerota</taxon>
        <taxon>Candidatus Caldarchaeales</taxon>
        <taxon>Candidatus Caldarchaeaceae</taxon>
        <taxon>Candidatus Caldarchaeum</taxon>
    </lineage>
</organism>
<dbReference type="EMBL" id="DQVM01000112">
    <property type="protein sequence ID" value="HIQ30067.1"/>
    <property type="molecule type" value="Genomic_DNA"/>
</dbReference>
<evidence type="ECO:0000256" key="1">
    <source>
        <dbReference type="ARBA" id="ARBA00022694"/>
    </source>
</evidence>
<dbReference type="AlphaFoldDB" id="A0A832ZXB9"/>
<comment type="caution">
    <text evidence="2">The sequence shown here is derived from an EMBL/GenBank/DDBJ whole genome shotgun (WGS) entry which is preliminary data.</text>
</comment>
<dbReference type="Pfam" id="PF01876">
    <property type="entry name" value="RNase_P_p30"/>
    <property type="match status" value="1"/>
</dbReference>
<accession>A0A832ZXB9</accession>
<keyword evidence="1" id="KW-0819">tRNA processing</keyword>
<evidence type="ECO:0000313" key="3">
    <source>
        <dbReference type="Proteomes" id="UP000608579"/>
    </source>
</evidence>
<name>A0A832ZXB9_CALS0</name>
<dbReference type="Gene3D" id="3.20.20.140">
    <property type="entry name" value="Metal-dependent hydrolases"/>
    <property type="match status" value="1"/>
</dbReference>
<dbReference type="InterPro" id="IPR016195">
    <property type="entry name" value="Pol/histidinol_Pase-like"/>
</dbReference>
<gene>
    <name evidence="2" type="ORF">EYH45_05830</name>
</gene>
<dbReference type="Proteomes" id="UP000608579">
    <property type="component" value="Unassembled WGS sequence"/>
</dbReference>
<reference evidence="2" key="1">
    <citation type="journal article" date="2020" name="ISME J.">
        <title>Gammaproteobacteria mediating utilization of methyl-, sulfur- and petroleum organic compounds in deep ocean hydrothermal plumes.</title>
        <authorList>
            <person name="Zhou Z."/>
            <person name="Liu Y."/>
            <person name="Pan J."/>
            <person name="Cron B.R."/>
            <person name="Toner B.M."/>
            <person name="Anantharaman K."/>
            <person name="Breier J.A."/>
            <person name="Dick G.J."/>
            <person name="Li M."/>
        </authorList>
    </citation>
    <scope>NUCLEOTIDE SEQUENCE</scope>
    <source>
        <strain evidence="2">SZUA-1515</strain>
    </source>
</reference>
<evidence type="ECO:0000313" key="2">
    <source>
        <dbReference type="EMBL" id="HIQ30067.1"/>
    </source>
</evidence>
<dbReference type="InterPro" id="IPR002738">
    <property type="entry name" value="RNase_P_p30"/>
</dbReference>